<evidence type="ECO:0008006" key="3">
    <source>
        <dbReference type="Google" id="ProtNLM"/>
    </source>
</evidence>
<evidence type="ECO:0000313" key="2">
    <source>
        <dbReference type="Proteomes" id="UP000481861"/>
    </source>
</evidence>
<dbReference type="OrthoDB" id="5279008at2759"/>
<reference evidence="1 2" key="1">
    <citation type="submission" date="2020-01" db="EMBL/GenBank/DDBJ databases">
        <authorList>
            <consortium name="DOE Joint Genome Institute"/>
            <person name="Haridas S."/>
            <person name="Albert R."/>
            <person name="Binder M."/>
            <person name="Bloem J."/>
            <person name="Labutti K."/>
            <person name="Salamov A."/>
            <person name="Andreopoulos B."/>
            <person name="Baker S.E."/>
            <person name="Barry K."/>
            <person name="Bills G."/>
            <person name="Bluhm B.H."/>
            <person name="Cannon C."/>
            <person name="Castanera R."/>
            <person name="Culley D.E."/>
            <person name="Daum C."/>
            <person name="Ezra D."/>
            <person name="Gonzalez J.B."/>
            <person name="Henrissat B."/>
            <person name="Kuo A."/>
            <person name="Liang C."/>
            <person name="Lipzen A."/>
            <person name="Lutzoni F."/>
            <person name="Magnuson J."/>
            <person name="Mondo S."/>
            <person name="Nolan M."/>
            <person name="Ohm R."/>
            <person name="Pangilinan J."/>
            <person name="Park H.-J.H."/>
            <person name="Ramirez L."/>
            <person name="Alfaro M."/>
            <person name="Sun H."/>
            <person name="Tritt A."/>
            <person name="Yoshinaga Y."/>
            <person name="Zwiers L.-H.L."/>
            <person name="Turgeon B.G."/>
            <person name="Goodwin S.B."/>
            <person name="Spatafora J.W."/>
            <person name="Crous P.W."/>
            <person name="Grigoriev I.V."/>
        </authorList>
    </citation>
    <scope>NUCLEOTIDE SEQUENCE [LARGE SCALE GENOMIC DNA]</scope>
    <source>
        <strain evidence="1 2">CBS 611.86</strain>
    </source>
</reference>
<keyword evidence="2" id="KW-1185">Reference proteome</keyword>
<gene>
    <name evidence="1" type="ORF">BDV95DRAFT_623671</name>
</gene>
<accession>A0A7C8M2F6</accession>
<dbReference type="EMBL" id="JAADJZ010000032">
    <property type="protein sequence ID" value="KAF2865641.1"/>
    <property type="molecule type" value="Genomic_DNA"/>
</dbReference>
<protein>
    <recommendedName>
        <fullName evidence="3">F-box domain-containing protein</fullName>
    </recommendedName>
</protein>
<dbReference type="AlphaFoldDB" id="A0A7C8M2F6"/>
<sequence length="473" mass="53309">MSELCPPALSRATSLPNLPSELNHIARRATSLPNLPSELNHIARGATLPTLPSELIARIASSLDSRTDILSLRLTCGRIYTETKPAFWDAYLRVVHTSLCKEEITDLQELATHAELRKYVRKLCVCSTERTYKAYPQTILHHFGHGYVWNRNPDGALAAPVPMVDILSDLLEESFKNCREFRVENIVYQPHYRQRHQGDSDSDSYITPSDAVFVVLSAITKAQTEVQSFEIDLGESDPVTLEPIRLSPNLLITPIFKNLWGLNTARLSLVYEEEPLDILDFSLNLILDAHKLQVLQLDFSYGDARKMLDRLNSTTCLPPLETLILKQAIPNPESIKTLIQKVGQKLQTLSFYEIGLTTHSDMDTWKAILTSTISHAPYLKSFAINHVDQNYKPVLFCPLRDNPDAGFELLDILWDHKCRVGGVCYRGADMQQALNTISSCLYVFDSVNSPGWPGKDFETLGFVTEFKPSDFSL</sequence>
<evidence type="ECO:0000313" key="1">
    <source>
        <dbReference type="EMBL" id="KAF2865641.1"/>
    </source>
</evidence>
<dbReference type="Proteomes" id="UP000481861">
    <property type="component" value="Unassembled WGS sequence"/>
</dbReference>
<organism evidence="1 2">
    <name type="scientific">Massariosphaeria phaeospora</name>
    <dbReference type="NCBI Taxonomy" id="100035"/>
    <lineage>
        <taxon>Eukaryota</taxon>
        <taxon>Fungi</taxon>
        <taxon>Dikarya</taxon>
        <taxon>Ascomycota</taxon>
        <taxon>Pezizomycotina</taxon>
        <taxon>Dothideomycetes</taxon>
        <taxon>Pleosporomycetidae</taxon>
        <taxon>Pleosporales</taxon>
        <taxon>Pleosporales incertae sedis</taxon>
        <taxon>Massariosphaeria</taxon>
    </lineage>
</organism>
<proteinExistence type="predicted"/>
<name>A0A7C8M2F6_9PLEO</name>
<comment type="caution">
    <text evidence="1">The sequence shown here is derived from an EMBL/GenBank/DDBJ whole genome shotgun (WGS) entry which is preliminary data.</text>
</comment>